<accession>A0ABT0DZK3</accession>
<dbReference type="InterPro" id="IPR011712">
    <property type="entry name" value="Sig_transdc_His_kin_sub3_dim/P"/>
</dbReference>
<evidence type="ECO:0000256" key="2">
    <source>
        <dbReference type="ARBA" id="ARBA00022777"/>
    </source>
</evidence>
<keyword evidence="1" id="KW-0808">Transferase</keyword>
<keyword evidence="4" id="KW-0472">Membrane</keyword>
<dbReference type="Proteomes" id="UP001203512">
    <property type="component" value="Unassembled WGS sequence"/>
</dbReference>
<evidence type="ECO:0000259" key="6">
    <source>
        <dbReference type="Pfam" id="PF07730"/>
    </source>
</evidence>
<dbReference type="CDD" id="cd16917">
    <property type="entry name" value="HATPase_UhpB-NarQ-NarX-like"/>
    <property type="match status" value="1"/>
</dbReference>
<evidence type="ECO:0000256" key="1">
    <source>
        <dbReference type="ARBA" id="ARBA00022679"/>
    </source>
</evidence>
<dbReference type="Pfam" id="PF02518">
    <property type="entry name" value="HATPase_c"/>
    <property type="match status" value="1"/>
</dbReference>
<keyword evidence="4" id="KW-0812">Transmembrane</keyword>
<feature type="domain" description="Histidine kinase/HSP90-like ATPase" evidence="5">
    <location>
        <begin position="455"/>
        <end position="502"/>
    </location>
</feature>
<dbReference type="InterPro" id="IPR036890">
    <property type="entry name" value="HATPase_C_sf"/>
</dbReference>
<organism evidence="7 8">
    <name type="scientific">Sphingobium agri</name>
    <dbReference type="NCBI Taxonomy" id="2933566"/>
    <lineage>
        <taxon>Bacteria</taxon>
        <taxon>Pseudomonadati</taxon>
        <taxon>Pseudomonadota</taxon>
        <taxon>Alphaproteobacteria</taxon>
        <taxon>Sphingomonadales</taxon>
        <taxon>Sphingomonadaceae</taxon>
        <taxon>Sphingobium</taxon>
    </lineage>
</organism>
<reference evidence="7 8" key="1">
    <citation type="submission" date="2022-04" db="EMBL/GenBank/DDBJ databases">
        <authorList>
            <person name="Huq M.A."/>
        </authorList>
    </citation>
    <scope>NUCLEOTIDE SEQUENCE [LARGE SCALE GENOMIC DNA]</scope>
    <source>
        <strain evidence="7 8">MAH-33</strain>
    </source>
</reference>
<proteinExistence type="predicted"/>
<feature type="domain" description="Signal transduction histidine kinase subgroup 3 dimerisation and phosphoacceptor" evidence="6">
    <location>
        <begin position="349"/>
        <end position="411"/>
    </location>
</feature>
<keyword evidence="8" id="KW-1185">Reference proteome</keyword>
<feature type="transmembrane region" description="Helical" evidence="4">
    <location>
        <begin position="80"/>
        <end position="99"/>
    </location>
</feature>
<dbReference type="Gene3D" id="3.30.565.10">
    <property type="entry name" value="Histidine kinase-like ATPase, C-terminal domain"/>
    <property type="match status" value="1"/>
</dbReference>
<dbReference type="InterPro" id="IPR050482">
    <property type="entry name" value="Sensor_HK_TwoCompSys"/>
</dbReference>
<feature type="transmembrane region" description="Helical" evidence="4">
    <location>
        <begin position="119"/>
        <end position="142"/>
    </location>
</feature>
<dbReference type="PANTHER" id="PTHR24421:SF61">
    <property type="entry name" value="OXYGEN SENSOR HISTIDINE KINASE NREB"/>
    <property type="match status" value="1"/>
</dbReference>
<comment type="caution">
    <text evidence="7">The sequence shown here is derived from an EMBL/GenBank/DDBJ whole genome shotgun (WGS) entry which is preliminary data.</text>
</comment>
<sequence>MLAALRRSSLLGRLRVGADPEWLISAGRLVTVLFAALAIYLDPTRPAGFLAEAHLLLASYIAFSLWLALTPPRWPLESKLHLIIHGIDLLALGALVYLTDELSSPFFPFLPFILLATTLRWDMLGAVLGAVVMQLLLVALGWQDLQDGESELNLLIMRSAYFLVAAAMLGYFGACRARSSHRFAQLASWYPAPAPTDRRLLLSDMLRHASELLGVSQVLLLWQNQKGSGGTVALWGAGGLRIAEIDDPSFWRARSPKREWKELFRRGDAAELDAIAAAAGWEKLSADPAGVRSAPVGSAGSADRLFVIGSANHHEETQHLTQITALRIGHELERWELIHAIADNARGQERIRLARDLHDSVLQELTAASLKLKAAGMSLPEGARGALDSVASVMAEQQRRIRLFVEGSRDTEAPPVRLLSLSLAQSADELADQWGCDIALSIDPPDMEASGDLHRELRQLLSEATANAVRHGGATRLSVELNQQDDALRLTISDNGCGMVPASGRKPGWPRSLRARIRDLGGRMDIMRYAPGLAMRIEVPLQ</sequence>
<gene>
    <name evidence="7" type="ORF">MU848_13185</name>
</gene>
<feature type="transmembrane region" description="Helical" evidence="4">
    <location>
        <begin position="47"/>
        <end position="68"/>
    </location>
</feature>
<evidence type="ECO:0000313" key="8">
    <source>
        <dbReference type="Proteomes" id="UP001203512"/>
    </source>
</evidence>
<dbReference type="EMBL" id="JALKHS010000010">
    <property type="protein sequence ID" value="MCK0532538.1"/>
    <property type="molecule type" value="Genomic_DNA"/>
</dbReference>
<protein>
    <submittedName>
        <fullName evidence="7">Histidine kinase</fullName>
    </submittedName>
</protein>
<keyword evidence="4" id="KW-1133">Transmembrane helix</keyword>
<evidence type="ECO:0000256" key="4">
    <source>
        <dbReference type="SAM" id="Phobius"/>
    </source>
</evidence>
<dbReference type="PANTHER" id="PTHR24421">
    <property type="entry name" value="NITRATE/NITRITE SENSOR PROTEIN NARX-RELATED"/>
    <property type="match status" value="1"/>
</dbReference>
<evidence type="ECO:0000313" key="7">
    <source>
        <dbReference type="EMBL" id="MCK0532538.1"/>
    </source>
</evidence>
<keyword evidence="3" id="KW-0902">Two-component regulatory system</keyword>
<keyword evidence="2 7" id="KW-0418">Kinase</keyword>
<dbReference type="SUPFAM" id="SSF55874">
    <property type="entry name" value="ATPase domain of HSP90 chaperone/DNA topoisomerase II/histidine kinase"/>
    <property type="match status" value="1"/>
</dbReference>
<dbReference type="InterPro" id="IPR003594">
    <property type="entry name" value="HATPase_dom"/>
</dbReference>
<dbReference type="Pfam" id="PF07730">
    <property type="entry name" value="HisKA_3"/>
    <property type="match status" value="1"/>
</dbReference>
<evidence type="ECO:0000256" key="3">
    <source>
        <dbReference type="ARBA" id="ARBA00023012"/>
    </source>
</evidence>
<feature type="transmembrane region" description="Helical" evidence="4">
    <location>
        <begin position="21"/>
        <end position="41"/>
    </location>
</feature>
<name>A0ABT0DZK3_9SPHN</name>
<feature type="transmembrane region" description="Helical" evidence="4">
    <location>
        <begin position="154"/>
        <end position="174"/>
    </location>
</feature>
<dbReference type="RefSeq" id="WP_247233046.1">
    <property type="nucleotide sequence ID" value="NZ_JALKHS010000010.1"/>
</dbReference>
<dbReference type="Gene3D" id="1.20.5.1930">
    <property type="match status" value="1"/>
</dbReference>
<evidence type="ECO:0000259" key="5">
    <source>
        <dbReference type="Pfam" id="PF02518"/>
    </source>
</evidence>
<dbReference type="GO" id="GO:0016301">
    <property type="term" value="F:kinase activity"/>
    <property type="evidence" value="ECO:0007669"/>
    <property type="project" value="UniProtKB-KW"/>
</dbReference>